<dbReference type="GO" id="GO:0004519">
    <property type="term" value="F:endonuclease activity"/>
    <property type="evidence" value="ECO:0007669"/>
    <property type="project" value="UniProtKB-KW"/>
</dbReference>
<dbReference type="STRING" id="391625.PPSIR1_05543"/>
<proteinExistence type="predicted"/>
<evidence type="ECO:0000256" key="1">
    <source>
        <dbReference type="ARBA" id="ARBA00022722"/>
    </source>
</evidence>
<dbReference type="InterPro" id="IPR016071">
    <property type="entry name" value="Staphylococal_nuclease_OB-fold"/>
</dbReference>
<accession>A6FX81</accession>
<dbReference type="PROSITE" id="PS50830">
    <property type="entry name" value="TNASE_3"/>
    <property type="match status" value="1"/>
</dbReference>
<gene>
    <name evidence="5" type="ORF">PPSIR1_05543</name>
</gene>
<dbReference type="PANTHER" id="PTHR12302:SF3">
    <property type="entry name" value="SERINE_THREONINE-PROTEIN KINASE 31"/>
    <property type="match status" value="1"/>
</dbReference>
<evidence type="ECO:0000256" key="2">
    <source>
        <dbReference type="ARBA" id="ARBA00022759"/>
    </source>
</evidence>
<dbReference type="SMART" id="SM00318">
    <property type="entry name" value="SNc"/>
    <property type="match status" value="1"/>
</dbReference>
<keyword evidence="3" id="KW-0378">Hydrolase</keyword>
<dbReference type="SUPFAM" id="SSF50199">
    <property type="entry name" value="Staphylococcal nuclease"/>
    <property type="match status" value="1"/>
</dbReference>
<dbReference type="OrthoDB" id="4376109at2"/>
<organism evidence="5 6">
    <name type="scientific">Plesiocystis pacifica SIR-1</name>
    <dbReference type="NCBI Taxonomy" id="391625"/>
    <lineage>
        <taxon>Bacteria</taxon>
        <taxon>Pseudomonadati</taxon>
        <taxon>Myxococcota</taxon>
        <taxon>Polyangia</taxon>
        <taxon>Nannocystales</taxon>
        <taxon>Nannocystaceae</taxon>
        <taxon>Plesiocystis</taxon>
    </lineage>
</organism>
<dbReference type="Proteomes" id="UP000005801">
    <property type="component" value="Unassembled WGS sequence"/>
</dbReference>
<sequence>MPHRARARAGLGLALALGSGCSVSEGDDGAGSACGPSEGVVAQVIDGDTIDLASGERVRYLMIDTPESTVEQECWGPEAKAANAMLVSGQTVQLSYDLECEDEFGRLLAYVSVSGQVINEVLVERGHACVLHIPPNGEALVDTYEALEYEAEQLNKGLWSACDPAPCG</sequence>
<dbReference type="RefSeq" id="WP_006969080.1">
    <property type="nucleotide sequence ID" value="NZ_ABCS01000001.1"/>
</dbReference>
<feature type="domain" description="TNase-like" evidence="4">
    <location>
        <begin position="35"/>
        <end position="161"/>
    </location>
</feature>
<keyword evidence="1" id="KW-0540">Nuclease</keyword>
<name>A6FX81_9BACT</name>
<dbReference type="Pfam" id="PF00565">
    <property type="entry name" value="SNase"/>
    <property type="match status" value="1"/>
</dbReference>
<evidence type="ECO:0000259" key="4">
    <source>
        <dbReference type="PROSITE" id="PS50830"/>
    </source>
</evidence>
<reference evidence="5 6" key="1">
    <citation type="submission" date="2007-06" db="EMBL/GenBank/DDBJ databases">
        <authorList>
            <person name="Shimkets L."/>
            <person name="Ferriera S."/>
            <person name="Johnson J."/>
            <person name="Kravitz S."/>
            <person name="Beeson K."/>
            <person name="Sutton G."/>
            <person name="Rogers Y.-H."/>
            <person name="Friedman R."/>
            <person name="Frazier M."/>
            <person name="Venter J.C."/>
        </authorList>
    </citation>
    <scope>NUCLEOTIDE SEQUENCE [LARGE SCALE GENOMIC DNA]</scope>
    <source>
        <strain evidence="5 6">SIR-1</strain>
    </source>
</reference>
<evidence type="ECO:0000256" key="3">
    <source>
        <dbReference type="ARBA" id="ARBA00022801"/>
    </source>
</evidence>
<evidence type="ECO:0000313" key="5">
    <source>
        <dbReference type="EMBL" id="EDM81905.1"/>
    </source>
</evidence>
<protein>
    <submittedName>
        <fullName evidence="5">Thermonuclease family protein</fullName>
    </submittedName>
</protein>
<dbReference type="GO" id="GO:0016787">
    <property type="term" value="F:hydrolase activity"/>
    <property type="evidence" value="ECO:0007669"/>
    <property type="project" value="UniProtKB-KW"/>
</dbReference>
<dbReference type="eggNOG" id="COG1525">
    <property type="taxonomic scope" value="Bacteria"/>
</dbReference>
<evidence type="ECO:0000313" key="6">
    <source>
        <dbReference type="Proteomes" id="UP000005801"/>
    </source>
</evidence>
<dbReference type="EMBL" id="ABCS01000001">
    <property type="protein sequence ID" value="EDM81905.1"/>
    <property type="molecule type" value="Genomic_DNA"/>
</dbReference>
<dbReference type="PANTHER" id="PTHR12302">
    <property type="entry name" value="EBNA2 BINDING PROTEIN P100"/>
    <property type="match status" value="1"/>
</dbReference>
<keyword evidence="6" id="KW-1185">Reference proteome</keyword>
<dbReference type="InterPro" id="IPR035437">
    <property type="entry name" value="SNase_OB-fold_sf"/>
</dbReference>
<dbReference type="AlphaFoldDB" id="A6FX81"/>
<dbReference type="Gene3D" id="2.40.50.90">
    <property type="match status" value="1"/>
</dbReference>
<keyword evidence="2" id="KW-0255">Endonuclease</keyword>
<comment type="caution">
    <text evidence="5">The sequence shown here is derived from an EMBL/GenBank/DDBJ whole genome shotgun (WGS) entry which is preliminary data.</text>
</comment>
<dbReference type="PROSITE" id="PS51257">
    <property type="entry name" value="PROKAR_LIPOPROTEIN"/>
    <property type="match status" value="1"/>
</dbReference>